<gene>
    <name evidence="1" type="ORF">MBLL_00459</name>
</gene>
<dbReference type="InterPro" id="IPR035945">
    <property type="entry name" value="YhaI-like_sf"/>
</dbReference>
<dbReference type="Gene3D" id="1.10.3750.10">
    <property type="entry name" value="YhaI-like"/>
    <property type="match status" value="1"/>
</dbReference>
<dbReference type="RefSeq" id="WP_339159061.1">
    <property type="nucleotide sequence ID" value="NZ_LR743510.1"/>
</dbReference>
<keyword evidence="1" id="KW-0614">Plasmid</keyword>
<protein>
    <submittedName>
        <fullName evidence="1">Uncharacterized protein</fullName>
    </submittedName>
</protein>
<accession>A0A679JE25</accession>
<evidence type="ECO:0000313" key="1">
    <source>
        <dbReference type="EMBL" id="CAA2137034.1"/>
    </source>
</evidence>
<reference evidence="1" key="1">
    <citation type="submission" date="2019-12" db="EMBL/GenBank/DDBJ databases">
        <authorList>
            <person name="Cremers G."/>
        </authorList>
    </citation>
    <scope>NUCLEOTIDE SEQUENCE</scope>
    <source>
        <strain evidence="1">Mbul2</strain>
        <plasmid evidence="1">1</plasmid>
    </source>
</reference>
<geneLocation type="plasmid" evidence="1">
    <name>1</name>
</geneLocation>
<sequence length="126" mass="14636">MMDPSEVERAIKKLQYQVKTLGEAIDYKNHPIEALIMQMDWGEGDIDRVHDVFEKWDKILKSGTKMSSGAFEREFSTMGINYQTLKSVILSLYRNGQWTSVCEAYVDSFGDAPSMEYHGIMRRERE</sequence>
<organism evidence="1">
    <name type="scientific">Methylobacterium bullatum</name>
    <dbReference type="NCBI Taxonomy" id="570505"/>
    <lineage>
        <taxon>Bacteria</taxon>
        <taxon>Pseudomonadati</taxon>
        <taxon>Pseudomonadota</taxon>
        <taxon>Alphaproteobacteria</taxon>
        <taxon>Hyphomicrobiales</taxon>
        <taxon>Methylobacteriaceae</taxon>
        <taxon>Methylobacterium</taxon>
    </lineage>
</organism>
<dbReference type="AlphaFoldDB" id="A0A679JE25"/>
<proteinExistence type="predicted"/>
<name>A0A679JE25_9HYPH</name>
<dbReference type="EMBL" id="LR743510">
    <property type="protein sequence ID" value="CAA2137034.1"/>
    <property type="molecule type" value="Genomic_DNA"/>
</dbReference>